<dbReference type="InterPro" id="IPR010982">
    <property type="entry name" value="Lambda_DNA-bd_dom_sf"/>
</dbReference>
<dbReference type="InterPro" id="IPR001387">
    <property type="entry name" value="Cro/C1-type_HTH"/>
</dbReference>
<dbReference type="EMBL" id="JBHSWJ010000002">
    <property type="protein sequence ID" value="MFC6715096.1"/>
    <property type="molecule type" value="Genomic_DNA"/>
</dbReference>
<evidence type="ECO:0000259" key="1">
    <source>
        <dbReference type="PROSITE" id="PS50943"/>
    </source>
</evidence>
<feature type="domain" description="HTH cro/C1-type" evidence="1">
    <location>
        <begin position="19"/>
        <end position="79"/>
    </location>
</feature>
<dbReference type="Proteomes" id="UP001596356">
    <property type="component" value="Unassembled WGS sequence"/>
</dbReference>
<dbReference type="SUPFAM" id="SSF47413">
    <property type="entry name" value="lambda repressor-like DNA-binding domains"/>
    <property type="match status" value="1"/>
</dbReference>
<evidence type="ECO:0000313" key="3">
    <source>
        <dbReference type="Proteomes" id="UP001596356"/>
    </source>
</evidence>
<dbReference type="Pfam" id="PF13560">
    <property type="entry name" value="HTH_31"/>
    <property type="match status" value="1"/>
</dbReference>
<name>A0ABW2AVN8_9MICO</name>
<keyword evidence="3" id="KW-1185">Reference proteome</keyword>
<reference evidence="3" key="1">
    <citation type="journal article" date="2019" name="Int. J. Syst. Evol. Microbiol.">
        <title>The Global Catalogue of Microorganisms (GCM) 10K type strain sequencing project: providing services to taxonomists for standard genome sequencing and annotation.</title>
        <authorList>
            <consortium name="The Broad Institute Genomics Platform"/>
            <consortium name="The Broad Institute Genome Sequencing Center for Infectious Disease"/>
            <person name="Wu L."/>
            <person name="Ma J."/>
        </authorList>
    </citation>
    <scope>NUCLEOTIDE SEQUENCE [LARGE SCALE GENOMIC DNA]</scope>
    <source>
        <strain evidence="3">NBRC 106593</strain>
    </source>
</reference>
<dbReference type="RefSeq" id="WP_377823946.1">
    <property type="nucleotide sequence ID" value="NZ_JBHSWJ010000002.1"/>
</dbReference>
<comment type="caution">
    <text evidence="2">The sequence shown here is derived from an EMBL/GenBank/DDBJ whole genome shotgun (WGS) entry which is preliminary data.</text>
</comment>
<proteinExistence type="predicted"/>
<organism evidence="2 3">
    <name type="scientific">Branchiibius cervicis</name>
    <dbReference type="NCBI Taxonomy" id="908252"/>
    <lineage>
        <taxon>Bacteria</taxon>
        <taxon>Bacillati</taxon>
        <taxon>Actinomycetota</taxon>
        <taxon>Actinomycetes</taxon>
        <taxon>Micrococcales</taxon>
        <taxon>Dermacoccaceae</taxon>
        <taxon>Branchiibius</taxon>
    </lineage>
</organism>
<protein>
    <submittedName>
        <fullName evidence="2">Helix-turn-helix domain-containing protein</fullName>
    </submittedName>
</protein>
<accession>A0ABW2AVN8</accession>
<dbReference type="PROSITE" id="PS50943">
    <property type="entry name" value="HTH_CROC1"/>
    <property type="match status" value="1"/>
</dbReference>
<sequence length="173" mass="18980">MTYSSEQIANEDELFARNLRRQRESLGWSQAELAERLQEAGLAQIYPTTVSRIEKGERIVRLSEGAQIARTLQTDISAMTRLLPEEAAELREAMIDVELAAGELRRAATAFEKAQLKLLDSSSVLGDWMSAHGEGELDAHEESALEDLVAAAREVEADADAVAVAAFKRLPKG</sequence>
<dbReference type="Gene3D" id="1.10.260.40">
    <property type="entry name" value="lambda repressor-like DNA-binding domains"/>
    <property type="match status" value="1"/>
</dbReference>
<evidence type="ECO:0000313" key="2">
    <source>
        <dbReference type="EMBL" id="MFC6715096.1"/>
    </source>
</evidence>
<dbReference type="SMART" id="SM00530">
    <property type="entry name" value="HTH_XRE"/>
    <property type="match status" value="1"/>
</dbReference>
<dbReference type="CDD" id="cd00093">
    <property type="entry name" value="HTH_XRE"/>
    <property type="match status" value="1"/>
</dbReference>
<gene>
    <name evidence="2" type="ORF">ACFQBT_15295</name>
</gene>